<evidence type="ECO:0000313" key="6">
    <source>
        <dbReference type="EMBL" id="VFJ73106.1"/>
    </source>
</evidence>
<protein>
    <submittedName>
        <fullName evidence="6">Cyclopropane-fatty-acyl-phospholipid synthase</fullName>
    </submittedName>
</protein>
<reference evidence="6" key="1">
    <citation type="submission" date="2019-02" db="EMBL/GenBank/DDBJ databases">
        <authorList>
            <person name="Gruber-Vodicka R. H."/>
            <person name="Seah K. B. B."/>
        </authorList>
    </citation>
    <scope>NUCLEOTIDE SEQUENCE</scope>
    <source>
        <strain evidence="6">BECK_BZ131</strain>
    </source>
</reference>
<dbReference type="InterPro" id="IPR050723">
    <property type="entry name" value="CFA/CMAS"/>
</dbReference>
<dbReference type="SUPFAM" id="SSF53335">
    <property type="entry name" value="S-adenosyl-L-methionine-dependent methyltransferases"/>
    <property type="match status" value="1"/>
</dbReference>
<dbReference type="EMBL" id="CAADFE010000044">
    <property type="protein sequence ID" value="VFJ73106.1"/>
    <property type="molecule type" value="Genomic_DNA"/>
</dbReference>
<evidence type="ECO:0000256" key="4">
    <source>
        <dbReference type="ARBA" id="ARBA00022691"/>
    </source>
</evidence>
<dbReference type="PIRSF" id="PIRSF003085">
    <property type="entry name" value="CMAS"/>
    <property type="match status" value="1"/>
</dbReference>
<dbReference type="Pfam" id="PF02353">
    <property type="entry name" value="CMAS"/>
    <property type="match status" value="1"/>
</dbReference>
<dbReference type="AlphaFoldDB" id="A0A450TVS1"/>
<dbReference type="InterPro" id="IPR003333">
    <property type="entry name" value="CMAS"/>
</dbReference>
<keyword evidence="2" id="KW-0489">Methyltransferase</keyword>
<dbReference type="PANTHER" id="PTHR43667:SF1">
    <property type="entry name" value="CYCLOPROPANE-FATTY-ACYL-PHOSPHOLIPID SYNTHASE"/>
    <property type="match status" value="1"/>
</dbReference>
<evidence type="ECO:0000256" key="2">
    <source>
        <dbReference type="ARBA" id="ARBA00022603"/>
    </source>
</evidence>
<dbReference type="GO" id="GO:0032259">
    <property type="term" value="P:methylation"/>
    <property type="evidence" value="ECO:0007669"/>
    <property type="project" value="UniProtKB-KW"/>
</dbReference>
<evidence type="ECO:0000256" key="5">
    <source>
        <dbReference type="ARBA" id="ARBA00023098"/>
    </source>
</evidence>
<proteinExistence type="inferred from homology"/>
<dbReference type="InterPro" id="IPR029063">
    <property type="entry name" value="SAM-dependent_MTases_sf"/>
</dbReference>
<sequence length="375" mass="43783">MKSQRVIETLLAEAGIKIGGSNPWDIQVHDERFYEMAVKKGAMGLGDSYVLGFWDCEDIPEMSAKLSRKVNYRMPRHLGIVENQKTTEKDRQKSMEVVDDHYEIGNALYTRMLDPYMQYTCAYWPPGTDNLAQAQLNKMELIGKKLDIRPGNSILDIGCGWAGIGKYLTANYDCWYTGINLAQSHIDYALNVMCKGNERVKVIKQDYRDTEEKFDRILCVGVSEHFGREYYRLFFETVHKNLKKDGVFVLQTACDNITRLHTDRWMEQTGLPNTYIPSLKLAAESAEGLFVTEDVHNLGVNYGKTMVAWERNVVRNWDLIRQDLPELDDGKFYRRWRYFLLFSAGQFFNRRIQLYQFVFTRIEDGRFYPTPSYSW</sequence>
<organism evidence="6">
    <name type="scientific">Candidatus Kentrum sp. FW</name>
    <dbReference type="NCBI Taxonomy" id="2126338"/>
    <lineage>
        <taxon>Bacteria</taxon>
        <taxon>Pseudomonadati</taxon>
        <taxon>Pseudomonadota</taxon>
        <taxon>Gammaproteobacteria</taxon>
        <taxon>Candidatus Kentrum</taxon>
    </lineage>
</organism>
<dbReference type="PANTHER" id="PTHR43667">
    <property type="entry name" value="CYCLOPROPANE-FATTY-ACYL-PHOSPHOLIPID SYNTHASE"/>
    <property type="match status" value="1"/>
</dbReference>
<keyword evidence="5" id="KW-0443">Lipid metabolism</keyword>
<name>A0A450TVS1_9GAMM</name>
<evidence type="ECO:0000256" key="1">
    <source>
        <dbReference type="ARBA" id="ARBA00010815"/>
    </source>
</evidence>
<comment type="similarity">
    <text evidence="1">Belongs to the CFA/CMAS family.</text>
</comment>
<keyword evidence="3" id="KW-0808">Transferase</keyword>
<keyword evidence="4" id="KW-0949">S-adenosyl-L-methionine</keyword>
<accession>A0A450TVS1</accession>
<gene>
    <name evidence="6" type="ORF">BECKFW1821C_GA0114237_10446</name>
</gene>
<evidence type="ECO:0000256" key="3">
    <source>
        <dbReference type="ARBA" id="ARBA00022679"/>
    </source>
</evidence>
<dbReference type="CDD" id="cd02440">
    <property type="entry name" value="AdoMet_MTases"/>
    <property type="match status" value="1"/>
</dbReference>
<dbReference type="GO" id="GO:0008610">
    <property type="term" value="P:lipid biosynthetic process"/>
    <property type="evidence" value="ECO:0007669"/>
    <property type="project" value="InterPro"/>
</dbReference>
<dbReference type="Gene3D" id="3.40.50.150">
    <property type="entry name" value="Vaccinia Virus protein VP39"/>
    <property type="match status" value="1"/>
</dbReference>
<dbReference type="GO" id="GO:0008168">
    <property type="term" value="F:methyltransferase activity"/>
    <property type="evidence" value="ECO:0007669"/>
    <property type="project" value="UniProtKB-KW"/>
</dbReference>